<proteinExistence type="predicted"/>
<evidence type="ECO:0000313" key="2">
    <source>
        <dbReference type="EMBL" id="KAJ7005214.1"/>
    </source>
</evidence>
<accession>A0AAD6WC72</accession>
<dbReference type="AlphaFoldDB" id="A0AAD6WC72"/>
<dbReference type="Proteomes" id="UP001164929">
    <property type="component" value="Chromosome 3"/>
</dbReference>
<gene>
    <name evidence="2" type="ORF">NC653_009889</name>
</gene>
<protein>
    <submittedName>
        <fullName evidence="2">Uncharacterized protein</fullName>
    </submittedName>
</protein>
<feature type="compositionally biased region" description="Polar residues" evidence="1">
    <location>
        <begin position="131"/>
        <end position="141"/>
    </location>
</feature>
<keyword evidence="3" id="KW-1185">Reference proteome</keyword>
<evidence type="ECO:0000313" key="3">
    <source>
        <dbReference type="Proteomes" id="UP001164929"/>
    </source>
</evidence>
<sequence>MCFNTSCSRTQLVLQLFNTGKPIPSSHNEKFWLWRLQDSLVVSSKKDRGEHAKRVPYTYIADDFFNLIYRRTCNRCACTRRTHQQNPIRRQILTNPFANSNDILDFSKTSKRRPPSRLTGTSHIKGHGFITFSSQPSSNSF</sequence>
<reference evidence="2" key="1">
    <citation type="journal article" date="2023" name="Mol. Ecol. Resour.">
        <title>Chromosome-level genome assembly of a triploid poplar Populus alba 'Berolinensis'.</title>
        <authorList>
            <person name="Chen S."/>
            <person name="Yu Y."/>
            <person name="Wang X."/>
            <person name="Wang S."/>
            <person name="Zhang T."/>
            <person name="Zhou Y."/>
            <person name="He R."/>
            <person name="Meng N."/>
            <person name="Wang Y."/>
            <person name="Liu W."/>
            <person name="Liu Z."/>
            <person name="Liu J."/>
            <person name="Guo Q."/>
            <person name="Huang H."/>
            <person name="Sederoff R.R."/>
            <person name="Wang G."/>
            <person name="Qu G."/>
            <person name="Chen S."/>
        </authorList>
    </citation>
    <scope>NUCLEOTIDE SEQUENCE</scope>
    <source>
        <strain evidence="2">SC-2020</strain>
    </source>
</reference>
<name>A0AAD6WC72_9ROSI</name>
<feature type="region of interest" description="Disordered" evidence="1">
    <location>
        <begin position="108"/>
        <end position="141"/>
    </location>
</feature>
<evidence type="ECO:0000256" key="1">
    <source>
        <dbReference type="SAM" id="MobiDB-lite"/>
    </source>
</evidence>
<dbReference type="EMBL" id="JAQIZT010000003">
    <property type="protein sequence ID" value="KAJ7005214.1"/>
    <property type="molecule type" value="Genomic_DNA"/>
</dbReference>
<organism evidence="2 3">
    <name type="scientific">Populus alba x Populus x berolinensis</name>
    <dbReference type="NCBI Taxonomy" id="444605"/>
    <lineage>
        <taxon>Eukaryota</taxon>
        <taxon>Viridiplantae</taxon>
        <taxon>Streptophyta</taxon>
        <taxon>Embryophyta</taxon>
        <taxon>Tracheophyta</taxon>
        <taxon>Spermatophyta</taxon>
        <taxon>Magnoliopsida</taxon>
        <taxon>eudicotyledons</taxon>
        <taxon>Gunneridae</taxon>
        <taxon>Pentapetalae</taxon>
        <taxon>rosids</taxon>
        <taxon>fabids</taxon>
        <taxon>Malpighiales</taxon>
        <taxon>Salicaceae</taxon>
        <taxon>Saliceae</taxon>
        <taxon>Populus</taxon>
    </lineage>
</organism>
<comment type="caution">
    <text evidence="2">The sequence shown here is derived from an EMBL/GenBank/DDBJ whole genome shotgun (WGS) entry which is preliminary data.</text>
</comment>